<dbReference type="InterPro" id="IPR015943">
    <property type="entry name" value="WD40/YVTN_repeat-like_dom_sf"/>
</dbReference>
<dbReference type="AlphaFoldDB" id="A0AAJ7UKB3"/>
<dbReference type="KEGG" id="pmrn:116958689"/>
<name>A0AAJ7UKB3_PETMA</name>
<sequence>MADVFSRAVAHKVSRARWRPATPGSLAAPAEFATGSWDAQHENKVCLWSLSEEVAGEPRAVCEAKHSGDVMDMQFLDRQSVITASSVGSLAILTIPDDGKTLRAPRCLPVHRGVCTSVSARGQQAASVGEDGLLALVDVAVATVLRRYGARAVPCRGGGVDWADCTSLHAVRHATSSGVLAVNSLGQLKHWDMRRDDLEPTAIMASPGCSLPLLCVCVHPSQPHVVAVGGEDGTLQLWDVRQRQAPTALLQGHTAEMWEVQFHPTAPENLFTCSQDGSLWHWRVNDGFSQSVARPGAVPTAPPGPASPGSVSSAVAAQPARPGRAGGGCGWLGHPSTSGLLIDSLLPPVGAPLNGLDAAGTRLVCGGDTEKVYVCTGIAAH</sequence>
<evidence type="ECO:0000256" key="6">
    <source>
        <dbReference type="SAM" id="MobiDB-lite"/>
    </source>
</evidence>
<dbReference type="PANTHER" id="PTHR22652">
    <property type="entry name" value="NUCLEOPORIN NUP43"/>
    <property type="match status" value="1"/>
</dbReference>
<dbReference type="PANTHER" id="PTHR22652:SF0">
    <property type="entry name" value="NUCLEOPORIN NUP43"/>
    <property type="match status" value="1"/>
</dbReference>
<feature type="compositionally biased region" description="Low complexity" evidence="6">
    <location>
        <begin position="307"/>
        <end position="323"/>
    </location>
</feature>
<reference evidence="8" key="1">
    <citation type="submission" date="2025-08" db="UniProtKB">
        <authorList>
            <consortium name="RefSeq"/>
        </authorList>
    </citation>
    <scope>IDENTIFICATION</scope>
    <source>
        <tissue evidence="8">Sperm</tissue>
    </source>
</reference>
<evidence type="ECO:0000313" key="7">
    <source>
        <dbReference type="Proteomes" id="UP001318040"/>
    </source>
</evidence>
<dbReference type="RefSeq" id="XP_032837314.1">
    <property type="nucleotide sequence ID" value="XM_032981423.1"/>
</dbReference>
<feature type="repeat" description="WD" evidence="5">
    <location>
        <begin position="250"/>
        <end position="292"/>
    </location>
</feature>
<keyword evidence="4" id="KW-0539">Nucleus</keyword>
<keyword evidence="7" id="KW-1185">Reference proteome</keyword>
<evidence type="ECO:0000256" key="5">
    <source>
        <dbReference type="PROSITE-ProRule" id="PRU00221"/>
    </source>
</evidence>
<keyword evidence="3" id="KW-0677">Repeat</keyword>
<dbReference type="Pfam" id="PF00400">
    <property type="entry name" value="WD40"/>
    <property type="match status" value="2"/>
</dbReference>
<proteinExistence type="predicted"/>
<dbReference type="Proteomes" id="UP001318040">
    <property type="component" value="Chromosome 80"/>
</dbReference>
<feature type="region of interest" description="Disordered" evidence="6">
    <location>
        <begin position="295"/>
        <end position="324"/>
    </location>
</feature>
<comment type="subcellular location">
    <subcellularLocation>
        <location evidence="1">Nucleus</location>
    </subcellularLocation>
</comment>
<evidence type="ECO:0000256" key="3">
    <source>
        <dbReference type="ARBA" id="ARBA00022737"/>
    </source>
</evidence>
<gene>
    <name evidence="8" type="primary">NUP43</name>
</gene>
<accession>A0AAJ7UKB3</accession>
<feature type="repeat" description="WD" evidence="5">
    <location>
        <begin position="226"/>
        <end position="248"/>
    </location>
</feature>
<dbReference type="Gene3D" id="2.130.10.10">
    <property type="entry name" value="YVTN repeat-like/Quinoprotein amine dehydrogenase"/>
    <property type="match status" value="1"/>
</dbReference>
<evidence type="ECO:0000256" key="2">
    <source>
        <dbReference type="ARBA" id="ARBA00022574"/>
    </source>
</evidence>
<evidence type="ECO:0000256" key="4">
    <source>
        <dbReference type="ARBA" id="ARBA00023242"/>
    </source>
</evidence>
<dbReference type="SUPFAM" id="SSF50978">
    <property type="entry name" value="WD40 repeat-like"/>
    <property type="match status" value="1"/>
</dbReference>
<evidence type="ECO:0000313" key="8">
    <source>
        <dbReference type="RefSeq" id="XP_032837314.1"/>
    </source>
</evidence>
<dbReference type="InterPro" id="IPR036322">
    <property type="entry name" value="WD40_repeat_dom_sf"/>
</dbReference>
<evidence type="ECO:0000256" key="1">
    <source>
        <dbReference type="ARBA" id="ARBA00004123"/>
    </source>
</evidence>
<dbReference type="SMART" id="SM00320">
    <property type="entry name" value="WD40"/>
    <property type="match status" value="4"/>
</dbReference>
<dbReference type="PROSITE" id="PS50082">
    <property type="entry name" value="WD_REPEATS_2"/>
    <property type="match status" value="2"/>
</dbReference>
<keyword evidence="2 5" id="KW-0853">WD repeat</keyword>
<protein>
    <submittedName>
        <fullName evidence="8">Nucleoporin Nup43 isoform X1</fullName>
    </submittedName>
</protein>
<dbReference type="InterPro" id="IPR001680">
    <property type="entry name" value="WD40_rpt"/>
</dbReference>
<organism evidence="7 8">
    <name type="scientific">Petromyzon marinus</name>
    <name type="common">Sea lamprey</name>
    <dbReference type="NCBI Taxonomy" id="7757"/>
    <lineage>
        <taxon>Eukaryota</taxon>
        <taxon>Metazoa</taxon>
        <taxon>Chordata</taxon>
        <taxon>Craniata</taxon>
        <taxon>Vertebrata</taxon>
        <taxon>Cyclostomata</taxon>
        <taxon>Hyperoartia</taxon>
        <taxon>Petromyzontiformes</taxon>
        <taxon>Petromyzontidae</taxon>
        <taxon>Petromyzon</taxon>
    </lineage>
</organism>
<dbReference type="GO" id="GO:0031080">
    <property type="term" value="C:nuclear pore outer ring"/>
    <property type="evidence" value="ECO:0007669"/>
    <property type="project" value="TreeGrafter"/>
</dbReference>